<keyword evidence="1" id="KW-0472">Membrane</keyword>
<dbReference type="AlphaFoldDB" id="A0A2M8KLX5"/>
<dbReference type="CDD" id="cd14254">
    <property type="entry name" value="Dockerin_II"/>
    <property type="match status" value="1"/>
</dbReference>
<accession>A0A2M8KLX5</accession>
<dbReference type="InterPro" id="IPR018247">
    <property type="entry name" value="EF_Hand_1_Ca_BS"/>
</dbReference>
<dbReference type="SUPFAM" id="SSF63446">
    <property type="entry name" value="Type I dockerin domain"/>
    <property type="match status" value="1"/>
</dbReference>
<keyword evidence="1" id="KW-0812">Transmembrane</keyword>
<feature type="domain" description="Dockerin" evidence="2">
    <location>
        <begin position="332"/>
        <end position="395"/>
    </location>
</feature>
<protein>
    <recommendedName>
        <fullName evidence="2">Dockerin domain-containing protein</fullName>
    </recommendedName>
</protein>
<dbReference type="InterPro" id="IPR002105">
    <property type="entry name" value="Dockerin_1_rpt"/>
</dbReference>
<dbReference type="PROSITE" id="PS00018">
    <property type="entry name" value="EF_HAND_1"/>
    <property type="match status" value="1"/>
</dbReference>
<reference evidence="4" key="1">
    <citation type="submission" date="2017-09" db="EMBL/GenBank/DDBJ databases">
        <title>Depth-based differentiation of microbial function through sediment-hosted aquifers and enrichment of novel symbionts in the deep terrestrial subsurface.</title>
        <authorList>
            <person name="Probst A.J."/>
            <person name="Ladd B."/>
            <person name="Jarett J.K."/>
            <person name="Geller-Mcgrath D.E."/>
            <person name="Sieber C.M.K."/>
            <person name="Emerson J.B."/>
            <person name="Anantharaman K."/>
            <person name="Thomas B.C."/>
            <person name="Malmstrom R."/>
            <person name="Stieglmeier M."/>
            <person name="Klingl A."/>
            <person name="Woyke T."/>
            <person name="Ryan C.M."/>
            <person name="Banfield J.F."/>
        </authorList>
    </citation>
    <scope>NUCLEOTIDE SEQUENCE [LARGE SCALE GENOMIC DNA]</scope>
</reference>
<evidence type="ECO:0000313" key="4">
    <source>
        <dbReference type="Proteomes" id="UP000231434"/>
    </source>
</evidence>
<dbReference type="Gene3D" id="1.10.1330.10">
    <property type="entry name" value="Dockerin domain"/>
    <property type="match status" value="1"/>
</dbReference>
<dbReference type="EMBL" id="PFEB01000024">
    <property type="protein sequence ID" value="PJE60927.1"/>
    <property type="molecule type" value="Genomic_DNA"/>
</dbReference>
<evidence type="ECO:0000313" key="3">
    <source>
        <dbReference type="EMBL" id="PJE60927.1"/>
    </source>
</evidence>
<dbReference type="Pfam" id="PF00404">
    <property type="entry name" value="Dockerin_1"/>
    <property type="match status" value="1"/>
</dbReference>
<dbReference type="InterPro" id="IPR036439">
    <property type="entry name" value="Dockerin_dom_sf"/>
</dbReference>
<dbReference type="Proteomes" id="UP000231434">
    <property type="component" value="Unassembled WGS sequence"/>
</dbReference>
<gene>
    <name evidence="3" type="ORF">COU86_01705</name>
</gene>
<dbReference type="InterPro" id="IPR016134">
    <property type="entry name" value="Dockerin_dom"/>
</dbReference>
<evidence type="ECO:0000256" key="1">
    <source>
        <dbReference type="SAM" id="Phobius"/>
    </source>
</evidence>
<proteinExistence type="predicted"/>
<evidence type="ECO:0000259" key="2">
    <source>
        <dbReference type="PROSITE" id="PS51766"/>
    </source>
</evidence>
<dbReference type="CDD" id="cd08547">
    <property type="entry name" value="Type_II_cohesin"/>
    <property type="match status" value="1"/>
</dbReference>
<organism evidence="3 4">
    <name type="scientific">Candidatus Roizmanbacteria bacterium CG10_big_fil_rev_8_21_14_0_10_36_26</name>
    <dbReference type="NCBI Taxonomy" id="1974851"/>
    <lineage>
        <taxon>Bacteria</taxon>
        <taxon>Candidatus Roizmaniibacteriota</taxon>
    </lineage>
</organism>
<name>A0A2M8KLX5_9BACT</name>
<sequence length="395" mass="41782">MKKEMPRLIIIFLVVIGLVFWMWNYLFLSGKTAIKSRATDESILSLSFNPNASTLSTGQEMETTLKIKPTVEGGILVRGYLVSLFFDKTKLQLKNIEYKIGGASPDLGATNSSLSTINGNGVIRLVGEVTTPTGTAVAKDVDTELVKLKFSSVNGQGATIQIGRADAKFYILKAEAVLSDGMSIDGAKIDFNGGGAIITPGITGAPNPTTTGGTSGNVNLNLKLKFQGISGKPADSQNSMAVKVKLKKEGETNPSEATGVFSADTSGVWSGKASFNLSSVSGKYLIYIKGPQHIQKKFCDSAPSENNAGTYSCANANISITVGDNNLDFSKVMVLSGDLDQNGVVDSVDISIVRNNLGKTDTATLTKADVNRDGRVDTQDFSLILAALAVRTDEL</sequence>
<keyword evidence="1" id="KW-1133">Transmembrane helix</keyword>
<dbReference type="GO" id="GO:0000272">
    <property type="term" value="P:polysaccharide catabolic process"/>
    <property type="evidence" value="ECO:0007669"/>
    <property type="project" value="InterPro"/>
</dbReference>
<feature type="transmembrane region" description="Helical" evidence="1">
    <location>
        <begin position="7"/>
        <end position="28"/>
    </location>
</feature>
<comment type="caution">
    <text evidence="3">The sequence shown here is derived from an EMBL/GenBank/DDBJ whole genome shotgun (WGS) entry which is preliminary data.</text>
</comment>
<dbReference type="GO" id="GO:0004553">
    <property type="term" value="F:hydrolase activity, hydrolyzing O-glycosyl compounds"/>
    <property type="evidence" value="ECO:0007669"/>
    <property type="project" value="InterPro"/>
</dbReference>
<dbReference type="PROSITE" id="PS51766">
    <property type="entry name" value="DOCKERIN"/>
    <property type="match status" value="1"/>
</dbReference>